<dbReference type="AlphaFoldDB" id="A0A2I2GIY4"/>
<dbReference type="VEuPathDB" id="FungiDB:P170DRAFT_472734"/>
<feature type="compositionally biased region" description="Basic and acidic residues" evidence="1">
    <location>
        <begin position="97"/>
        <end position="114"/>
    </location>
</feature>
<evidence type="ECO:0000256" key="2">
    <source>
        <dbReference type="SAM" id="Phobius"/>
    </source>
</evidence>
<dbReference type="Proteomes" id="UP000234275">
    <property type="component" value="Unassembled WGS sequence"/>
</dbReference>
<evidence type="ECO:0000256" key="1">
    <source>
        <dbReference type="SAM" id="MobiDB-lite"/>
    </source>
</evidence>
<reference evidence="3 4" key="1">
    <citation type="submission" date="2016-12" db="EMBL/GenBank/DDBJ databases">
        <title>The genomes of Aspergillus section Nigri reveals drivers in fungal speciation.</title>
        <authorList>
            <consortium name="DOE Joint Genome Institute"/>
            <person name="Vesth T.C."/>
            <person name="Nybo J."/>
            <person name="Theobald S."/>
            <person name="Brandl J."/>
            <person name="Frisvad J.C."/>
            <person name="Nielsen K.F."/>
            <person name="Lyhne E.K."/>
            <person name="Kogle M.E."/>
            <person name="Kuo A."/>
            <person name="Riley R."/>
            <person name="Clum A."/>
            <person name="Nolan M."/>
            <person name="Lipzen A."/>
            <person name="Salamov A."/>
            <person name="Henrissat B."/>
            <person name="Wiebenga A."/>
            <person name="De Vries R.P."/>
            <person name="Grigoriev I.V."/>
            <person name="Mortensen U.H."/>
            <person name="Andersen M.R."/>
            <person name="Baker S.E."/>
        </authorList>
    </citation>
    <scope>NUCLEOTIDE SEQUENCE [LARGE SCALE GENOMIC DNA]</scope>
    <source>
        <strain evidence="3 4">IBT 23096</strain>
    </source>
</reference>
<name>A0A2I2GIY4_9EURO</name>
<keyword evidence="2" id="KW-0472">Membrane</keyword>
<keyword evidence="4" id="KW-1185">Reference proteome</keyword>
<organism evidence="3 4">
    <name type="scientific">Aspergillus steynii IBT 23096</name>
    <dbReference type="NCBI Taxonomy" id="1392250"/>
    <lineage>
        <taxon>Eukaryota</taxon>
        <taxon>Fungi</taxon>
        <taxon>Dikarya</taxon>
        <taxon>Ascomycota</taxon>
        <taxon>Pezizomycotina</taxon>
        <taxon>Eurotiomycetes</taxon>
        <taxon>Eurotiomycetidae</taxon>
        <taxon>Eurotiales</taxon>
        <taxon>Aspergillaceae</taxon>
        <taxon>Aspergillus</taxon>
        <taxon>Aspergillus subgen. Circumdati</taxon>
    </lineage>
</organism>
<comment type="caution">
    <text evidence="3">The sequence shown here is derived from an EMBL/GenBank/DDBJ whole genome shotgun (WGS) entry which is preliminary data.</text>
</comment>
<dbReference type="GeneID" id="36560674"/>
<evidence type="ECO:0000313" key="3">
    <source>
        <dbReference type="EMBL" id="PLB52841.1"/>
    </source>
</evidence>
<accession>A0A2I2GIY4</accession>
<keyword evidence="2" id="KW-0812">Transmembrane</keyword>
<feature type="region of interest" description="Disordered" evidence="1">
    <location>
        <begin position="60"/>
        <end position="114"/>
    </location>
</feature>
<sequence>MAWYSILPPELIYVESWAARFFVILGIITIFPWAVLLLFDVSLYLWRTVGYEFPVVGGRARGMQRPRAPSLNERPDGQRRAFGLAGYEDISTATKLDAAERPVKRRTPTDRTEG</sequence>
<dbReference type="RefSeq" id="XP_024708143.1">
    <property type="nucleotide sequence ID" value="XM_024852976.1"/>
</dbReference>
<protein>
    <submittedName>
        <fullName evidence="3">Uncharacterized protein</fullName>
    </submittedName>
</protein>
<dbReference type="EMBL" id="MSFO01000002">
    <property type="protein sequence ID" value="PLB52841.1"/>
    <property type="molecule type" value="Genomic_DNA"/>
</dbReference>
<gene>
    <name evidence="3" type="ORF">P170DRAFT_472734</name>
</gene>
<dbReference type="OrthoDB" id="5309803at2759"/>
<keyword evidence="2" id="KW-1133">Transmembrane helix</keyword>
<evidence type="ECO:0000313" key="4">
    <source>
        <dbReference type="Proteomes" id="UP000234275"/>
    </source>
</evidence>
<proteinExistence type="predicted"/>
<feature type="transmembrane region" description="Helical" evidence="2">
    <location>
        <begin position="17"/>
        <end position="39"/>
    </location>
</feature>